<dbReference type="SUPFAM" id="SSF51735">
    <property type="entry name" value="NAD(P)-binding Rossmann-fold domains"/>
    <property type="match status" value="1"/>
</dbReference>
<dbReference type="Pfam" id="PF14667">
    <property type="entry name" value="Polysacc_synt_C"/>
    <property type="match status" value="1"/>
</dbReference>
<evidence type="ECO:0000313" key="3">
    <source>
        <dbReference type="EMBL" id="VYU28370.1"/>
    </source>
</evidence>
<dbReference type="InterPro" id="IPR029303">
    <property type="entry name" value="CapF_C"/>
</dbReference>
<dbReference type="CDD" id="cd07007">
    <property type="entry name" value="cupin_CapF-like_C"/>
    <property type="match status" value="1"/>
</dbReference>
<dbReference type="PANTHER" id="PTHR43245:SF55">
    <property type="entry name" value="NAD(P)-BINDING DOMAIN-CONTAINING PROTEIN"/>
    <property type="match status" value="1"/>
</dbReference>
<proteinExistence type="predicted"/>
<dbReference type="InterPro" id="IPR050177">
    <property type="entry name" value="Lipid_A_modif_metabolic_enz"/>
</dbReference>
<evidence type="ECO:0000259" key="1">
    <source>
        <dbReference type="Pfam" id="PF01370"/>
    </source>
</evidence>
<sequence>MKILVTGAGGFIGKNLVAALEHVGVSGSCPELGQEIVKVLCFGRESEKKALERYTAECDFVYHLAGVNRPEKPEAFEEVNTGLTCELLSLLEKHGNKAPVVLASSVQAEKDNPYGKSKKKAERLVTRYGRKNDVETFIYRLPNIFGKWCRPYYNSVAATFCHQISRGLPIHINNPEAVLQLAYIDDVITAMLGALTGGDHRITETYEVTVGSLAEKIEGFRENREKLEVPDMADPLTKKLYSAYLTYLSVDNLSQPLKTHTDARGAFAEFIKTPDRGQLSVNITKAGVTRGDHWHHTKNEKFLVVRGTGRIRLRRLGSDRILEYPVSGEQLEVMDIPAGYTHALVNDGSEDMVTLIWACEIFDPQQPDTYSLAVEPEIIKEVRRNEKAEAHDDSRNTA</sequence>
<protein>
    <submittedName>
        <fullName evidence="3">NAD dependent epimerase/dehydratase family protein</fullName>
    </submittedName>
</protein>
<dbReference type="Pfam" id="PF01370">
    <property type="entry name" value="Epimerase"/>
    <property type="match status" value="1"/>
</dbReference>
<feature type="domain" description="Capsular polysaccharide assembling protein CapF C-terminal" evidence="2">
    <location>
        <begin position="260"/>
        <end position="370"/>
    </location>
</feature>
<dbReference type="PANTHER" id="PTHR43245">
    <property type="entry name" value="BIFUNCTIONAL POLYMYXIN RESISTANCE PROTEIN ARNA"/>
    <property type="match status" value="1"/>
</dbReference>
<name>A0A6N3DHF3_EUBLI</name>
<dbReference type="SUPFAM" id="SSF51182">
    <property type="entry name" value="RmlC-like cupins"/>
    <property type="match status" value="1"/>
</dbReference>
<reference evidence="3" key="1">
    <citation type="submission" date="2019-11" db="EMBL/GenBank/DDBJ databases">
        <authorList>
            <person name="Feng L."/>
        </authorList>
    </citation>
    <scope>NUCLEOTIDE SEQUENCE</scope>
    <source>
        <strain evidence="3">ElimosumLFYP34</strain>
    </source>
</reference>
<dbReference type="Gene3D" id="3.40.50.720">
    <property type="entry name" value="NAD(P)-binding Rossmann-like Domain"/>
    <property type="match status" value="1"/>
</dbReference>
<dbReference type="EMBL" id="CACRTR010000009">
    <property type="protein sequence ID" value="VYU28370.1"/>
    <property type="molecule type" value="Genomic_DNA"/>
</dbReference>
<dbReference type="InterPro" id="IPR011051">
    <property type="entry name" value="RmlC_Cupin_sf"/>
</dbReference>
<dbReference type="InterPro" id="IPR001509">
    <property type="entry name" value="Epimerase_deHydtase"/>
</dbReference>
<feature type="domain" description="NAD-dependent epimerase/dehydratase" evidence="1">
    <location>
        <begin position="3"/>
        <end position="200"/>
    </location>
</feature>
<dbReference type="AlphaFoldDB" id="A0A6N3DHF3"/>
<evidence type="ECO:0000259" key="2">
    <source>
        <dbReference type="Pfam" id="PF14667"/>
    </source>
</evidence>
<dbReference type="InterPro" id="IPR036291">
    <property type="entry name" value="NAD(P)-bd_dom_sf"/>
</dbReference>
<dbReference type="InterPro" id="IPR014710">
    <property type="entry name" value="RmlC-like_jellyroll"/>
</dbReference>
<accession>A0A6N3DHF3</accession>
<gene>
    <name evidence="3" type="ORF">ELLFYP34_03139</name>
</gene>
<organism evidence="3">
    <name type="scientific">Eubacterium limosum</name>
    <dbReference type="NCBI Taxonomy" id="1736"/>
    <lineage>
        <taxon>Bacteria</taxon>
        <taxon>Bacillati</taxon>
        <taxon>Bacillota</taxon>
        <taxon>Clostridia</taxon>
        <taxon>Eubacteriales</taxon>
        <taxon>Eubacteriaceae</taxon>
        <taxon>Eubacterium</taxon>
    </lineage>
</organism>
<dbReference type="Gene3D" id="2.60.120.10">
    <property type="entry name" value="Jelly Rolls"/>
    <property type="match status" value="1"/>
</dbReference>